<keyword evidence="2" id="KW-1185">Reference proteome</keyword>
<evidence type="ECO:0000313" key="2">
    <source>
        <dbReference type="Proteomes" id="UP000828941"/>
    </source>
</evidence>
<gene>
    <name evidence="1" type="ORF">L6164_031784</name>
</gene>
<protein>
    <submittedName>
        <fullName evidence="1">Uncharacterized protein</fullName>
    </submittedName>
</protein>
<dbReference type="Proteomes" id="UP000828941">
    <property type="component" value="Chromosome 13"/>
</dbReference>
<reference evidence="1 2" key="1">
    <citation type="journal article" date="2022" name="DNA Res.">
        <title>Chromosomal-level genome assembly of the orchid tree Bauhinia variegata (Leguminosae; Cercidoideae) supports the allotetraploid origin hypothesis of Bauhinia.</title>
        <authorList>
            <person name="Zhong Y."/>
            <person name="Chen Y."/>
            <person name="Zheng D."/>
            <person name="Pang J."/>
            <person name="Liu Y."/>
            <person name="Luo S."/>
            <person name="Meng S."/>
            <person name="Qian L."/>
            <person name="Wei D."/>
            <person name="Dai S."/>
            <person name="Zhou R."/>
        </authorList>
    </citation>
    <scope>NUCLEOTIDE SEQUENCE [LARGE SCALE GENOMIC DNA]</scope>
    <source>
        <strain evidence="1">BV-YZ2020</strain>
    </source>
</reference>
<name>A0ACB9KLF5_BAUVA</name>
<organism evidence="1 2">
    <name type="scientific">Bauhinia variegata</name>
    <name type="common">Purple orchid tree</name>
    <name type="synonym">Phanera variegata</name>
    <dbReference type="NCBI Taxonomy" id="167791"/>
    <lineage>
        <taxon>Eukaryota</taxon>
        <taxon>Viridiplantae</taxon>
        <taxon>Streptophyta</taxon>
        <taxon>Embryophyta</taxon>
        <taxon>Tracheophyta</taxon>
        <taxon>Spermatophyta</taxon>
        <taxon>Magnoliopsida</taxon>
        <taxon>eudicotyledons</taxon>
        <taxon>Gunneridae</taxon>
        <taxon>Pentapetalae</taxon>
        <taxon>rosids</taxon>
        <taxon>fabids</taxon>
        <taxon>Fabales</taxon>
        <taxon>Fabaceae</taxon>
        <taxon>Cercidoideae</taxon>
        <taxon>Cercideae</taxon>
        <taxon>Bauhiniinae</taxon>
        <taxon>Bauhinia</taxon>
    </lineage>
</organism>
<dbReference type="EMBL" id="CM039438">
    <property type="protein sequence ID" value="KAI4298196.1"/>
    <property type="molecule type" value="Genomic_DNA"/>
</dbReference>
<sequence>MIATETIVPRLKIKFSTKRIEVDPASTKCELGQKVSPIYESGDCDLKGKPSVMGSNKRGLPGNVEGQKEKRQKMDRKLSHQCAIILKSITAHRFGWVFSKPVDPVALNIPDYFTIISEPMDLGTVKSKLDKNLYSGLEEFAADVRLTFSNAMTYNPPGNDVHKMANDLSNIFERKLKDYEKKWKSEEEHGKSTVGAIKETMRKSCNGMHSLQNDILPKKLQLSEPKGLQKCGSLAARDAKVEVPKSTQIPRKLVVKDLHKGNNDNSDRGHPSGSIKACPSMGLVTRKCRICCDVICHCVIHSDSTLASSDISSEGSEGKNLHSCGADALRPGKCTTPSPRKSDPNSDGSLDSEHMCSATSPATYGASGEAWSTTVFDVQLSPKKALRAAMLKSRFADTILKAQQKTLLDHGDKANPAKLQQEKERLERMQREEKARIEAQIKAAEAAARMKAAGESKQQREKEREAARAAIQQMERTVEIEHNLEILKELEMLSGCKLSYQVLSRKNGSKKAAMKAFNKSQNESPLERLGLFIKDEYVADEDEEAMISGWEEGEIFS</sequence>
<proteinExistence type="predicted"/>
<evidence type="ECO:0000313" key="1">
    <source>
        <dbReference type="EMBL" id="KAI4298196.1"/>
    </source>
</evidence>
<accession>A0ACB9KLF5</accession>
<comment type="caution">
    <text evidence="1">The sequence shown here is derived from an EMBL/GenBank/DDBJ whole genome shotgun (WGS) entry which is preliminary data.</text>
</comment>